<dbReference type="InterPro" id="IPR040676">
    <property type="entry name" value="DUF5641"/>
</dbReference>
<keyword evidence="2" id="KW-0812">Transmembrane</keyword>
<evidence type="ECO:0000259" key="3">
    <source>
        <dbReference type="Pfam" id="PF18701"/>
    </source>
</evidence>
<dbReference type="Proteomes" id="UP000887569">
    <property type="component" value="Unplaced"/>
</dbReference>
<feature type="region of interest" description="Disordered" evidence="1">
    <location>
        <begin position="66"/>
        <end position="106"/>
    </location>
</feature>
<proteinExistence type="predicted"/>
<evidence type="ECO:0000256" key="1">
    <source>
        <dbReference type="SAM" id="MobiDB-lite"/>
    </source>
</evidence>
<name>A0A915A693_PARUN</name>
<dbReference type="WBParaSite" id="PgR002_g037_t01">
    <property type="protein sequence ID" value="PgR002_g037_t01"/>
    <property type="gene ID" value="PgR002_g037"/>
</dbReference>
<dbReference type="AlphaFoldDB" id="A0A915A693"/>
<feature type="domain" description="DUF5641" evidence="3">
    <location>
        <begin position="4"/>
        <end position="61"/>
    </location>
</feature>
<sequence length="212" mass="24275">MKRFNESEVVIVAEEDLPIAEWTLGKVEKLYKSHGWKTKTVDVKMPNGHVLQRPVSTLYPLEVSEEEREALPTTKSKEFVKHQADQNLQAEETEEEEETRTKPETHRTRYAHALSIVIVILFATFALTSSTPTNSQFHACAKYGHGLYMKIKDKLNCNEVREEMHSSSQIVEVLSRAFIMANATFCVKVLRTVCTKCFLRWLLAVTLDETTV</sequence>
<organism evidence="4 5">
    <name type="scientific">Parascaris univalens</name>
    <name type="common">Nematode worm</name>
    <dbReference type="NCBI Taxonomy" id="6257"/>
    <lineage>
        <taxon>Eukaryota</taxon>
        <taxon>Metazoa</taxon>
        <taxon>Ecdysozoa</taxon>
        <taxon>Nematoda</taxon>
        <taxon>Chromadorea</taxon>
        <taxon>Rhabditida</taxon>
        <taxon>Spirurina</taxon>
        <taxon>Ascaridomorpha</taxon>
        <taxon>Ascaridoidea</taxon>
        <taxon>Ascarididae</taxon>
        <taxon>Parascaris</taxon>
    </lineage>
</organism>
<reference evidence="5" key="1">
    <citation type="submission" date="2022-11" db="UniProtKB">
        <authorList>
            <consortium name="WormBaseParasite"/>
        </authorList>
    </citation>
    <scope>IDENTIFICATION</scope>
</reference>
<protein>
    <submittedName>
        <fullName evidence="5">DUF5641 domain-containing protein</fullName>
    </submittedName>
</protein>
<evidence type="ECO:0000313" key="5">
    <source>
        <dbReference type="WBParaSite" id="PgR002_g037_t01"/>
    </source>
</evidence>
<accession>A0A915A693</accession>
<dbReference type="Pfam" id="PF18701">
    <property type="entry name" value="DUF5641"/>
    <property type="match status" value="1"/>
</dbReference>
<keyword evidence="2" id="KW-0472">Membrane</keyword>
<feature type="transmembrane region" description="Helical" evidence="2">
    <location>
        <begin position="110"/>
        <end position="128"/>
    </location>
</feature>
<keyword evidence="4" id="KW-1185">Reference proteome</keyword>
<keyword evidence="2" id="KW-1133">Transmembrane helix</keyword>
<evidence type="ECO:0000313" key="4">
    <source>
        <dbReference type="Proteomes" id="UP000887569"/>
    </source>
</evidence>
<feature type="compositionally biased region" description="Basic and acidic residues" evidence="1">
    <location>
        <begin position="75"/>
        <end position="84"/>
    </location>
</feature>
<evidence type="ECO:0000256" key="2">
    <source>
        <dbReference type="SAM" id="Phobius"/>
    </source>
</evidence>